<evidence type="ECO:0000256" key="20">
    <source>
        <dbReference type="ARBA" id="ARBA00053014"/>
    </source>
</evidence>
<comment type="catalytic activity">
    <reaction evidence="17">
        <text>a ganglioside GT1b (d18:1(4E)) + CMP-N-acetyl-beta-neuraminate = a ganglioside GQ1balpha (d18:1(4E)) + CMP + H(+)</text>
        <dbReference type="Rhea" id="RHEA:41976"/>
        <dbReference type="ChEBI" id="CHEBI:15378"/>
        <dbReference type="ChEBI" id="CHEBI:57812"/>
        <dbReference type="ChEBI" id="CHEBI:60377"/>
        <dbReference type="ChEBI" id="CHEBI:78452"/>
        <dbReference type="ChEBI" id="CHEBI:78572"/>
    </reaction>
    <physiologicalReaction direction="left-to-right" evidence="17">
        <dbReference type="Rhea" id="RHEA:41977"/>
    </physiologicalReaction>
</comment>
<evidence type="ECO:0000256" key="12">
    <source>
        <dbReference type="ARBA" id="ARBA00023157"/>
    </source>
</evidence>
<comment type="catalytic activity">
    <reaction evidence="14">
        <text>a ganglioside GM1b (d18:1(4E)) + CMP-N-acetyl-beta-neuraminate = a ganglioside GD1alpha (d18:1(4E)) + CMP + H(+)</text>
        <dbReference type="Rhea" id="RHEA:41968"/>
        <dbReference type="ChEBI" id="CHEBI:15378"/>
        <dbReference type="ChEBI" id="CHEBI:57812"/>
        <dbReference type="ChEBI" id="CHEBI:60377"/>
        <dbReference type="ChEBI" id="CHEBI:78568"/>
        <dbReference type="ChEBI" id="CHEBI:78569"/>
    </reaction>
    <physiologicalReaction direction="left-to-right" evidence="14">
        <dbReference type="Rhea" id="RHEA:41969"/>
    </physiologicalReaction>
</comment>
<evidence type="ECO:0000256" key="4">
    <source>
        <dbReference type="ARBA" id="ARBA00022679"/>
    </source>
</evidence>
<dbReference type="EMBL" id="JAOPHQ010000057">
    <property type="protein sequence ID" value="KAK0155950.1"/>
    <property type="molecule type" value="Genomic_DNA"/>
</dbReference>
<evidence type="ECO:0000256" key="5">
    <source>
        <dbReference type="ARBA" id="ARBA00022692"/>
    </source>
</evidence>
<evidence type="ECO:0000313" key="27">
    <source>
        <dbReference type="EMBL" id="KAK0155950.1"/>
    </source>
</evidence>
<evidence type="ECO:0000256" key="18">
    <source>
        <dbReference type="ARBA" id="ARBA00051833"/>
    </source>
</evidence>
<evidence type="ECO:0000256" key="16">
    <source>
        <dbReference type="ARBA" id="ARBA00051061"/>
    </source>
</evidence>
<evidence type="ECO:0000256" key="25">
    <source>
        <dbReference type="SAM" id="MobiDB-lite"/>
    </source>
</evidence>
<dbReference type="GO" id="GO:0001574">
    <property type="term" value="P:ganglioside biosynthetic process"/>
    <property type="evidence" value="ECO:0007669"/>
    <property type="project" value="TreeGrafter"/>
</dbReference>
<keyword evidence="5 26" id="KW-0812">Transmembrane</keyword>
<dbReference type="PANTHER" id="PTHR45906">
    <property type="entry name" value="ALPHA-N-ACETYL-NEURAMINYL-2,3-BETA-GALACTOSYL-1, 3-N-ACETYL-GALACTOSAMINIDE ALPHA-2,6-SIALYLTRANSFERASE-LIKE"/>
    <property type="match status" value="1"/>
</dbReference>
<keyword evidence="28" id="KW-1185">Reference proteome</keyword>
<protein>
    <recommendedName>
        <fullName evidence="21">Alpha-N-acetylgalactosaminide alpha-2,6-sialyltransferase 6</fullName>
    </recommendedName>
    <alternativeName>
        <fullName evidence="22">GalNAc alpha-2,6-sialyltransferase VI</fullName>
    </alternativeName>
    <alternativeName>
        <fullName evidence="23">ST6GalNAc VI</fullName>
    </alternativeName>
    <alternativeName>
        <fullName evidence="24">Sialyltransferase 7F</fullName>
    </alternativeName>
</protein>
<evidence type="ECO:0000256" key="10">
    <source>
        <dbReference type="ARBA" id="ARBA00023098"/>
    </source>
</evidence>
<comment type="caution">
    <text evidence="27">The sequence shown here is derived from an EMBL/GenBank/DDBJ whole genome shotgun (WGS) entry which is preliminary data.</text>
</comment>
<dbReference type="Pfam" id="PF00777">
    <property type="entry name" value="Glyco_transf_29"/>
    <property type="match status" value="1"/>
</dbReference>
<comment type="similarity">
    <text evidence="2">Belongs to the glycosyltransferase 29 family.</text>
</comment>
<evidence type="ECO:0000256" key="23">
    <source>
        <dbReference type="ARBA" id="ARBA00080825"/>
    </source>
</evidence>
<evidence type="ECO:0000256" key="14">
    <source>
        <dbReference type="ARBA" id="ARBA00043744"/>
    </source>
</evidence>
<dbReference type="GO" id="GO:0000139">
    <property type="term" value="C:Golgi membrane"/>
    <property type="evidence" value="ECO:0007669"/>
    <property type="project" value="UniProtKB-SubCell"/>
</dbReference>
<comment type="catalytic activity">
    <reaction evidence="15">
        <text>3-O-[alpha-Neu5Ac-(2-&gt;3)-beta-D-Gal-(1-&gt;3)-alpha-D-GalNAc]-L-Thr-[protein] + CMP-N-acetyl-beta-neuraminate = a 3-O-{alpha-Neu5Ac-(2-&gt;3)-beta-D-Gal-(1-&gt;3)-[alpha-Neu5Ac-(2-&gt;6)]-alpha-D-GalNAc}-L-threonyl-[protein] + CMP + H(+)</text>
        <dbReference type="Rhea" id="RHEA:65284"/>
        <dbReference type="Rhea" id="RHEA-COMP:16762"/>
        <dbReference type="Rhea" id="RHEA-COMP:16763"/>
        <dbReference type="ChEBI" id="CHEBI:15378"/>
        <dbReference type="ChEBI" id="CHEBI:57812"/>
        <dbReference type="ChEBI" id="CHEBI:60377"/>
        <dbReference type="ChEBI" id="CHEBI:156396"/>
        <dbReference type="ChEBI" id="CHEBI:156398"/>
    </reaction>
    <physiologicalReaction direction="left-to-right" evidence="15">
        <dbReference type="Rhea" id="RHEA:65285"/>
    </physiologicalReaction>
</comment>
<proteinExistence type="inferred from homology"/>
<keyword evidence="3" id="KW-0328">Glycosyltransferase</keyword>
<evidence type="ECO:0000256" key="24">
    <source>
        <dbReference type="ARBA" id="ARBA00082849"/>
    </source>
</evidence>
<comment type="catalytic activity">
    <reaction evidence="18">
        <text>a globoside MSGG + CMP-N-acetyl-beta-neuraminate = a globoside DSGG + CMP + H(+)</text>
        <dbReference type="Rhea" id="RHEA:56088"/>
        <dbReference type="ChEBI" id="CHEBI:15378"/>
        <dbReference type="ChEBI" id="CHEBI:57812"/>
        <dbReference type="ChEBI" id="CHEBI:60377"/>
        <dbReference type="ChEBI" id="CHEBI:140623"/>
        <dbReference type="ChEBI" id="CHEBI:140624"/>
    </reaction>
    <physiologicalReaction direction="left-to-right" evidence="18">
        <dbReference type="Rhea" id="RHEA:56089"/>
    </physiologicalReaction>
</comment>
<dbReference type="InterPro" id="IPR038578">
    <property type="entry name" value="GT29-like_sf"/>
</dbReference>
<evidence type="ECO:0000256" key="2">
    <source>
        <dbReference type="ARBA" id="ARBA00006003"/>
    </source>
</evidence>
<dbReference type="InterPro" id="IPR001675">
    <property type="entry name" value="Glyco_trans_29"/>
</dbReference>
<keyword evidence="9" id="KW-0333">Golgi apparatus</keyword>
<comment type="catalytic activity">
    <reaction evidence="20">
        <text>3-O-[alpha-Neu5Ac-(2-&gt;3)-beta-D-Gal-(1-&gt;3)-alpha-D-GalNAc]-L-Ser-[protein] + CMP-N-acetyl-beta-neuraminate = a 3-O-{alpha-Neu5Ac-(2-&gt;3)-beta-D-Gal-(1-&gt;3)-[alpha-Neu5Ac-(2-&gt;6)]-alpha-D-GalNAc}-L-seryl-[protein] + CMP + H(+)</text>
        <dbReference type="Rhea" id="RHEA:65280"/>
        <dbReference type="Rhea" id="RHEA-COMP:16760"/>
        <dbReference type="Rhea" id="RHEA-COMP:16761"/>
        <dbReference type="ChEBI" id="CHEBI:15378"/>
        <dbReference type="ChEBI" id="CHEBI:57812"/>
        <dbReference type="ChEBI" id="CHEBI:60377"/>
        <dbReference type="ChEBI" id="CHEBI:156395"/>
        <dbReference type="ChEBI" id="CHEBI:156397"/>
    </reaction>
    <physiologicalReaction direction="left-to-right" evidence="20">
        <dbReference type="Rhea" id="RHEA:65281"/>
    </physiologicalReaction>
</comment>
<organism evidence="27 28">
    <name type="scientific">Merluccius polli</name>
    <name type="common">Benguela hake</name>
    <name type="synonym">Merluccius cadenati</name>
    <dbReference type="NCBI Taxonomy" id="89951"/>
    <lineage>
        <taxon>Eukaryota</taxon>
        <taxon>Metazoa</taxon>
        <taxon>Chordata</taxon>
        <taxon>Craniata</taxon>
        <taxon>Vertebrata</taxon>
        <taxon>Euteleostomi</taxon>
        <taxon>Actinopterygii</taxon>
        <taxon>Neopterygii</taxon>
        <taxon>Teleostei</taxon>
        <taxon>Neoteleostei</taxon>
        <taxon>Acanthomorphata</taxon>
        <taxon>Zeiogadaria</taxon>
        <taxon>Gadariae</taxon>
        <taxon>Gadiformes</taxon>
        <taxon>Gadoidei</taxon>
        <taxon>Merlucciidae</taxon>
        <taxon>Merluccius</taxon>
    </lineage>
</organism>
<evidence type="ECO:0000313" key="28">
    <source>
        <dbReference type="Proteomes" id="UP001174136"/>
    </source>
</evidence>
<evidence type="ECO:0000256" key="7">
    <source>
        <dbReference type="ARBA" id="ARBA00022981"/>
    </source>
</evidence>
<evidence type="ECO:0000256" key="9">
    <source>
        <dbReference type="ARBA" id="ARBA00023034"/>
    </source>
</evidence>
<evidence type="ECO:0000256" key="3">
    <source>
        <dbReference type="ARBA" id="ARBA00022676"/>
    </source>
</evidence>
<evidence type="ECO:0000256" key="19">
    <source>
        <dbReference type="ARBA" id="ARBA00051886"/>
    </source>
</evidence>
<dbReference type="AlphaFoldDB" id="A0AA47NCG5"/>
<dbReference type="FunFam" id="3.90.1480.20:FF:000009">
    <property type="entry name" value="alpha-N-acetylgalactosaminide alpha-2,6-sialyltransferase 6 isoform X2"/>
    <property type="match status" value="1"/>
</dbReference>
<keyword evidence="8 26" id="KW-1133">Transmembrane helix</keyword>
<evidence type="ECO:0000256" key="21">
    <source>
        <dbReference type="ARBA" id="ARBA00074915"/>
    </source>
</evidence>
<sequence>MKEGRVCKRVEGSSSGGAALLCWRPYGPVLQVLEAPRRGAGFYGDPKTISKRAIPDTGSQKTMRKRVKGIIGLLVITTVTSFMVMYSNTSRDPSPSSSPQHGGGVTLEKQPKSLPTHPIAALQGYTSVIDQKPLKMHCSSCSLVISSGRLMSGKRGEEIDQSTCVIRMNDAPSAGFQRDVGRRTTLRVVAHSSLKKLLRSRQELLNVGQDTVFVFWGPSSSMRRDGKGPVFNSLRRENRLLPGLKMYVVSRGKMLSFDELFKNETGMDRKGSNSWLSTGWFTMGLATELCGTINVFGMVPPDFCSRSPAPSPSVPYHYYEPRGQGECSMYLSHERSQQGGHHRFITEKAVFANWARTHDIRFHQPDWTPPPDPALDVMTTNASHATDSADRQIDRSTGKLTDRQTDRSIDSAPRTYDRRPAEKMTAGRLGLKSPEPPYGQPVPDLYGYRYIIPDVDSRSSAKEA</sequence>
<keyword evidence="6" id="KW-0735">Signal-anchor</keyword>
<accession>A0AA47NCG5</accession>
<reference evidence="27" key="1">
    <citation type="journal article" date="2023" name="Front. Mar. Sci.">
        <title>A new Merluccius polli reference genome to investigate the effects of global change in West African waters.</title>
        <authorList>
            <person name="Mateo J.L."/>
            <person name="Blanco-Fernandez C."/>
            <person name="Garcia-Vazquez E."/>
            <person name="Machado-Schiaffino G."/>
        </authorList>
    </citation>
    <scope>NUCLEOTIDE SEQUENCE</scope>
    <source>
        <strain evidence="27">C29</strain>
        <tissue evidence="27">Fin</tissue>
    </source>
</reference>
<evidence type="ECO:0000256" key="8">
    <source>
        <dbReference type="ARBA" id="ARBA00022989"/>
    </source>
</evidence>
<evidence type="ECO:0000256" key="26">
    <source>
        <dbReference type="SAM" id="Phobius"/>
    </source>
</evidence>
<keyword evidence="11 26" id="KW-0472">Membrane</keyword>
<keyword evidence="12" id="KW-1015">Disulfide bond</keyword>
<dbReference type="GO" id="GO:0009988">
    <property type="term" value="P:cell-cell recognition"/>
    <property type="evidence" value="ECO:0007669"/>
    <property type="project" value="UniProtKB-ARBA"/>
</dbReference>
<evidence type="ECO:0000256" key="15">
    <source>
        <dbReference type="ARBA" id="ARBA00050681"/>
    </source>
</evidence>
<evidence type="ECO:0000256" key="17">
    <source>
        <dbReference type="ARBA" id="ARBA00051590"/>
    </source>
</evidence>
<name>A0AA47NCG5_MERPO</name>
<dbReference type="Proteomes" id="UP001174136">
    <property type="component" value="Unassembled WGS sequence"/>
</dbReference>
<evidence type="ECO:0000256" key="13">
    <source>
        <dbReference type="ARBA" id="ARBA00023180"/>
    </source>
</evidence>
<evidence type="ECO:0000256" key="11">
    <source>
        <dbReference type="ARBA" id="ARBA00023136"/>
    </source>
</evidence>
<comment type="catalytic activity">
    <reaction evidence="19">
        <text>a ganglioside GD1a (d18:1(4E)) + CMP-N-acetyl-beta-neuraminate = a ganglioside GT1aalpha (d18:1(4E)) + CMP + H(+)</text>
        <dbReference type="Rhea" id="RHEA:41972"/>
        <dbReference type="ChEBI" id="CHEBI:15378"/>
        <dbReference type="ChEBI" id="CHEBI:57812"/>
        <dbReference type="ChEBI" id="CHEBI:60377"/>
        <dbReference type="ChEBI" id="CHEBI:78445"/>
        <dbReference type="ChEBI" id="CHEBI:78571"/>
    </reaction>
    <physiologicalReaction direction="left-to-right" evidence="19">
        <dbReference type="Rhea" id="RHEA:41973"/>
    </physiologicalReaction>
</comment>
<dbReference type="GO" id="GO:0009311">
    <property type="term" value="P:oligosaccharide metabolic process"/>
    <property type="evidence" value="ECO:0007669"/>
    <property type="project" value="TreeGrafter"/>
</dbReference>
<gene>
    <name evidence="27" type="primary">ST6GALNAC5</name>
    <name evidence="27" type="ORF">N1851_001510</name>
</gene>
<feature type="region of interest" description="Disordered" evidence="25">
    <location>
        <begin position="89"/>
        <end position="113"/>
    </location>
</feature>
<comment type="catalytic activity">
    <reaction evidence="16">
        <text>N-acetyl-alpha-neuraminosyl-(2-&gt;3)-beta-D-galactosyl-(1-&gt;3)-N-acetyl-beta-D-glucosaminyl-(1-&gt;3)-beta-D-galactosyl-(1-&gt;4)-beta-D-glucosyl-(1&lt;-&gt;1')-N-acyl-sphing-4-enine + CMP-N-acetyl-beta-neuraminate = N-acetyl-alpha-neuraminosyl-(2-&gt;3)-beta-D-galactosyl-(1-&gt;3)-[N-acetyl-alpha-neuraminosyl-(2-&gt;6)]-N-acetyl-beta-D-glucosaminyl-(1-&gt;3)-beta-D-galactosyl-(1-&gt;4)-beta-D-glucosyl-(1&lt;-&gt;1')-N-acyl-sphing-4-enine + CMP + H(+)</text>
        <dbReference type="Rhea" id="RHEA:47884"/>
        <dbReference type="ChEBI" id="CHEBI:15378"/>
        <dbReference type="ChEBI" id="CHEBI:57812"/>
        <dbReference type="ChEBI" id="CHEBI:60377"/>
        <dbReference type="ChEBI" id="CHEBI:88073"/>
        <dbReference type="ChEBI" id="CHEBI:88079"/>
    </reaction>
    <physiologicalReaction direction="left-to-right" evidence="16">
        <dbReference type="Rhea" id="RHEA:47885"/>
    </physiologicalReaction>
</comment>
<keyword evidence="4" id="KW-0808">Transferase</keyword>
<keyword evidence="7" id="KW-0730">Sialic acid</keyword>
<keyword evidence="13" id="KW-0325">Glycoprotein</keyword>
<feature type="transmembrane region" description="Helical" evidence="26">
    <location>
        <begin position="69"/>
        <end position="87"/>
    </location>
</feature>
<feature type="region of interest" description="Disordered" evidence="25">
    <location>
        <begin position="383"/>
        <end position="443"/>
    </location>
</feature>
<dbReference type="GO" id="GO:0001665">
    <property type="term" value="F:alpha-N-acetylgalactosaminide alpha-2,6-sialyltransferase activity"/>
    <property type="evidence" value="ECO:0007669"/>
    <property type="project" value="TreeGrafter"/>
</dbReference>
<comment type="subcellular location">
    <subcellularLocation>
        <location evidence="1">Golgi apparatus membrane</location>
        <topology evidence="1">Single-pass type II membrane protein</topology>
    </subcellularLocation>
</comment>
<evidence type="ECO:0000256" key="1">
    <source>
        <dbReference type="ARBA" id="ARBA00004323"/>
    </source>
</evidence>
<keyword evidence="10" id="KW-0443">Lipid metabolism</keyword>
<feature type="compositionally biased region" description="Basic and acidic residues" evidence="25">
    <location>
        <begin position="387"/>
        <end position="422"/>
    </location>
</feature>
<evidence type="ECO:0000256" key="6">
    <source>
        <dbReference type="ARBA" id="ARBA00022968"/>
    </source>
</evidence>
<dbReference type="PANTHER" id="PTHR45906:SF5">
    <property type="entry name" value="ALPHA-N-ACETYLGALACTOSAMINIDE ALPHA-2,6-SIALYLTRANSFERASE 5"/>
    <property type="match status" value="1"/>
</dbReference>
<dbReference type="Gene3D" id="3.90.1480.20">
    <property type="entry name" value="Glycosyl transferase family 29"/>
    <property type="match status" value="1"/>
</dbReference>
<evidence type="ECO:0000256" key="22">
    <source>
        <dbReference type="ARBA" id="ARBA00077208"/>
    </source>
</evidence>